<protein>
    <submittedName>
        <fullName evidence="1">Uncharacterized protein</fullName>
    </submittedName>
</protein>
<accession>A0A381V2J9</accession>
<organism evidence="1">
    <name type="scientific">marine metagenome</name>
    <dbReference type="NCBI Taxonomy" id="408172"/>
    <lineage>
        <taxon>unclassified sequences</taxon>
        <taxon>metagenomes</taxon>
        <taxon>ecological metagenomes</taxon>
    </lineage>
</organism>
<sequence>MMSSASELISFRVRSAVLKANNAMTNQKEVLEKILAPLAEEGIDVSGIDLVDMKLDREAALALQREVRMMVMRGQHTTVDLDGVAIPLSSEEINTLLKEILIPYQKSGASK</sequence>
<gene>
    <name evidence="1" type="ORF">METZ01_LOCUS87463</name>
</gene>
<dbReference type="EMBL" id="UINC01007690">
    <property type="protein sequence ID" value="SVA34609.1"/>
    <property type="molecule type" value="Genomic_DNA"/>
</dbReference>
<proteinExistence type="predicted"/>
<name>A0A381V2J9_9ZZZZ</name>
<evidence type="ECO:0000313" key="1">
    <source>
        <dbReference type="EMBL" id="SVA34609.1"/>
    </source>
</evidence>
<reference evidence="1" key="1">
    <citation type="submission" date="2018-05" db="EMBL/GenBank/DDBJ databases">
        <authorList>
            <person name="Lanie J.A."/>
            <person name="Ng W.-L."/>
            <person name="Kazmierczak K.M."/>
            <person name="Andrzejewski T.M."/>
            <person name="Davidsen T.M."/>
            <person name="Wayne K.J."/>
            <person name="Tettelin H."/>
            <person name="Glass J.I."/>
            <person name="Rusch D."/>
            <person name="Podicherti R."/>
            <person name="Tsui H.-C.T."/>
            <person name="Winkler M.E."/>
        </authorList>
    </citation>
    <scope>NUCLEOTIDE SEQUENCE</scope>
</reference>
<dbReference type="AlphaFoldDB" id="A0A381V2J9"/>